<accession>A0A0V1DHN8</accession>
<dbReference type="Proteomes" id="UP000054653">
    <property type="component" value="Unassembled WGS sequence"/>
</dbReference>
<evidence type="ECO:0000313" key="1">
    <source>
        <dbReference type="EMBL" id="KRY60658.1"/>
    </source>
</evidence>
<protein>
    <submittedName>
        <fullName evidence="1">Uncharacterized protein</fullName>
    </submittedName>
</protein>
<dbReference type="AlphaFoldDB" id="A0A0V1DHN8"/>
<sequence length="37" mass="4382">MIQKKNTLNDEHIVRQMYFMYEGVQLDTSSEPTIFAC</sequence>
<organism evidence="1 2">
    <name type="scientific">Trichinella britovi</name>
    <name type="common">Parasitic roundworm</name>
    <dbReference type="NCBI Taxonomy" id="45882"/>
    <lineage>
        <taxon>Eukaryota</taxon>
        <taxon>Metazoa</taxon>
        <taxon>Ecdysozoa</taxon>
        <taxon>Nematoda</taxon>
        <taxon>Enoplea</taxon>
        <taxon>Dorylaimia</taxon>
        <taxon>Trichinellida</taxon>
        <taxon>Trichinellidae</taxon>
        <taxon>Trichinella</taxon>
    </lineage>
</organism>
<dbReference type="EMBL" id="JYDI01000004">
    <property type="protein sequence ID" value="KRY60658.1"/>
    <property type="molecule type" value="Genomic_DNA"/>
</dbReference>
<reference evidence="1 2" key="1">
    <citation type="submission" date="2015-01" db="EMBL/GenBank/DDBJ databases">
        <title>Evolution of Trichinella species and genotypes.</title>
        <authorList>
            <person name="Korhonen P.K."/>
            <person name="Edoardo P."/>
            <person name="Giuseppe L.R."/>
            <person name="Gasser R.B."/>
        </authorList>
    </citation>
    <scope>NUCLEOTIDE SEQUENCE [LARGE SCALE GENOMIC DNA]</scope>
    <source>
        <strain evidence="1">ISS120</strain>
    </source>
</reference>
<name>A0A0V1DHN8_TRIBR</name>
<proteinExistence type="predicted"/>
<keyword evidence="2" id="KW-1185">Reference proteome</keyword>
<evidence type="ECO:0000313" key="2">
    <source>
        <dbReference type="Proteomes" id="UP000054653"/>
    </source>
</evidence>
<comment type="caution">
    <text evidence="1">The sequence shown here is derived from an EMBL/GenBank/DDBJ whole genome shotgun (WGS) entry which is preliminary data.</text>
</comment>
<gene>
    <name evidence="1" type="ORF">T03_4936</name>
</gene>